<dbReference type="EMBL" id="CP102846">
    <property type="protein sequence ID" value="UVF22424.1"/>
    <property type="molecule type" value="Genomic_DNA"/>
</dbReference>
<evidence type="ECO:0000313" key="1">
    <source>
        <dbReference type="EMBL" id="UVF22424.1"/>
    </source>
</evidence>
<evidence type="ECO:0000313" key="2">
    <source>
        <dbReference type="Proteomes" id="UP001017257"/>
    </source>
</evidence>
<name>A0ABY5RZN7_9HYPH</name>
<dbReference type="RefSeq" id="WP_173948997.1">
    <property type="nucleotide sequence ID" value="NZ_CP102846.1"/>
</dbReference>
<keyword evidence="2" id="KW-1185">Reference proteome</keyword>
<geneLocation type="plasmid" evidence="1 2">
    <name>pR24_1</name>
</geneLocation>
<reference evidence="1" key="1">
    <citation type="submission" date="2022-08" db="EMBL/GenBank/DDBJ databases">
        <title>Microvirga terrae sp. nov., isolated from soil.</title>
        <authorList>
            <person name="Kim K.H."/>
            <person name="Seo Y.L."/>
            <person name="Kim J.M."/>
            <person name="Lee J.K."/>
            <person name="Han D.M."/>
            <person name="Jeon C.O."/>
        </authorList>
    </citation>
    <scope>NUCLEOTIDE SEQUENCE</scope>
    <source>
        <strain evidence="1">R24</strain>
        <plasmid evidence="1">pR24_1</plasmid>
    </source>
</reference>
<keyword evidence="1" id="KW-0614">Plasmid</keyword>
<dbReference type="Proteomes" id="UP001017257">
    <property type="component" value="Plasmid pR24_1"/>
</dbReference>
<organism evidence="1 2">
    <name type="scientific">Microvirga terrae</name>
    <dbReference type="NCBI Taxonomy" id="2740529"/>
    <lineage>
        <taxon>Bacteria</taxon>
        <taxon>Pseudomonadati</taxon>
        <taxon>Pseudomonadota</taxon>
        <taxon>Alphaproteobacteria</taxon>
        <taxon>Hyphomicrobiales</taxon>
        <taxon>Methylobacteriaceae</taxon>
        <taxon>Microvirga</taxon>
    </lineage>
</organism>
<proteinExistence type="predicted"/>
<protein>
    <submittedName>
        <fullName evidence="1">Uncharacterized protein</fullName>
    </submittedName>
</protein>
<dbReference type="Pfam" id="PF20370">
    <property type="entry name" value="DUF6665"/>
    <property type="match status" value="1"/>
</dbReference>
<dbReference type="InterPro" id="IPR046606">
    <property type="entry name" value="DUF6665"/>
</dbReference>
<accession>A0ABY5RZN7</accession>
<gene>
    <name evidence="1" type="ORF">HPT29_025025</name>
</gene>
<sequence>MAVRIPQSLSAGLQPETGWSVLDYELREQKAHTLGTLSGQVEQALAALRAFDAEAHQPDREHRRRALLDAAADLVWAFMIQRELCGLRNWDAVVKDYGIPREVLNRVGQVRRRAD</sequence>